<dbReference type="PROSITE" id="PS01159">
    <property type="entry name" value="WW_DOMAIN_1"/>
    <property type="match status" value="1"/>
</dbReference>
<dbReference type="AlphaFoldDB" id="A0AAN9V7R7"/>
<feature type="compositionally biased region" description="Basic and acidic residues" evidence="1">
    <location>
        <begin position="328"/>
        <end position="339"/>
    </location>
</feature>
<dbReference type="SUPFAM" id="SSF51045">
    <property type="entry name" value="WW domain"/>
    <property type="match status" value="1"/>
</dbReference>
<feature type="compositionally biased region" description="Low complexity" evidence="1">
    <location>
        <begin position="56"/>
        <end position="65"/>
    </location>
</feature>
<dbReference type="PROSITE" id="PS50020">
    <property type="entry name" value="WW_DOMAIN_2"/>
    <property type="match status" value="1"/>
</dbReference>
<keyword evidence="4" id="KW-1185">Reference proteome</keyword>
<feature type="region of interest" description="Disordered" evidence="1">
    <location>
        <begin position="1"/>
        <end position="132"/>
    </location>
</feature>
<feature type="region of interest" description="Disordered" evidence="1">
    <location>
        <begin position="150"/>
        <end position="245"/>
    </location>
</feature>
<dbReference type="CDD" id="cd00201">
    <property type="entry name" value="WW"/>
    <property type="match status" value="1"/>
</dbReference>
<feature type="compositionally biased region" description="Low complexity" evidence="1">
    <location>
        <begin position="157"/>
        <end position="186"/>
    </location>
</feature>
<dbReference type="EMBL" id="JAKJXP020000008">
    <property type="protein sequence ID" value="KAK7756119.1"/>
    <property type="molecule type" value="Genomic_DNA"/>
</dbReference>
<organism evidence="3 4">
    <name type="scientific">Diatrype stigma</name>
    <dbReference type="NCBI Taxonomy" id="117547"/>
    <lineage>
        <taxon>Eukaryota</taxon>
        <taxon>Fungi</taxon>
        <taxon>Dikarya</taxon>
        <taxon>Ascomycota</taxon>
        <taxon>Pezizomycotina</taxon>
        <taxon>Sordariomycetes</taxon>
        <taxon>Xylariomycetidae</taxon>
        <taxon>Xylariales</taxon>
        <taxon>Diatrypaceae</taxon>
        <taxon>Diatrype</taxon>
    </lineage>
</organism>
<dbReference type="InterPro" id="IPR001202">
    <property type="entry name" value="WW_dom"/>
</dbReference>
<proteinExistence type="predicted"/>
<evidence type="ECO:0000313" key="3">
    <source>
        <dbReference type="EMBL" id="KAK7756119.1"/>
    </source>
</evidence>
<feature type="compositionally biased region" description="Pro residues" evidence="1">
    <location>
        <begin position="106"/>
        <end position="122"/>
    </location>
</feature>
<feature type="compositionally biased region" description="Basic and acidic residues" evidence="1">
    <location>
        <begin position="272"/>
        <end position="282"/>
    </location>
</feature>
<gene>
    <name evidence="3" type="ORF">SLS62_001711</name>
</gene>
<accession>A0AAN9V7R7</accession>
<dbReference type="Gene3D" id="2.20.70.10">
    <property type="match status" value="1"/>
</dbReference>
<reference evidence="3 4" key="1">
    <citation type="submission" date="2024-02" db="EMBL/GenBank/DDBJ databases">
        <title>De novo assembly and annotation of 12 fungi associated with fruit tree decline syndrome in Ontario, Canada.</title>
        <authorList>
            <person name="Sulman M."/>
            <person name="Ellouze W."/>
            <person name="Ilyukhin E."/>
        </authorList>
    </citation>
    <scope>NUCLEOTIDE SEQUENCE [LARGE SCALE GENOMIC DNA]</scope>
    <source>
        <strain evidence="3 4">M11/M66-122</strain>
    </source>
</reference>
<protein>
    <recommendedName>
        <fullName evidence="2">WW domain-containing protein</fullName>
    </recommendedName>
</protein>
<feature type="domain" description="WW" evidence="2">
    <location>
        <begin position="122"/>
        <end position="156"/>
    </location>
</feature>
<name>A0AAN9V7R7_9PEZI</name>
<dbReference type="InterPro" id="IPR036020">
    <property type="entry name" value="WW_dom_sf"/>
</dbReference>
<sequence length="339" mass="35904">MTSESPVPPRPSEAEAEFASSNAPAKVIKSPCDSDEPPLEKEPATPPDRDQRERAATSSSNSESEGSARGESARGGSPAGSTSSQESGEVSPTDDSGEAQGSNSAPPLPDEAPPLPSEQPPPADDDGWDFQWDPTHQAYFFYNRFTNETTWENPRLSNPNAASAATSSSAAAIAPVPNAQAAAAEPPKNERPPAGGYNPAIHGDYDPNAWYAKGGDDPDDDDNNDGGLNGGSSLEQQGLAAPGLIAADPASAPAAIGAFNRFTGTWQAGDLNPERHNDEAKSRRQMNAFFDVDAAANSHDGRSLKAERSGKKPSKAELKAFKEKRRARKEEKRRAWLRD</sequence>
<dbReference type="Proteomes" id="UP001320420">
    <property type="component" value="Unassembled WGS sequence"/>
</dbReference>
<feature type="compositionally biased region" description="Basic and acidic residues" evidence="1">
    <location>
        <begin position="38"/>
        <end position="55"/>
    </location>
</feature>
<dbReference type="Pfam" id="PF00397">
    <property type="entry name" value="WW"/>
    <property type="match status" value="1"/>
</dbReference>
<evidence type="ECO:0000259" key="2">
    <source>
        <dbReference type="PROSITE" id="PS50020"/>
    </source>
</evidence>
<evidence type="ECO:0000313" key="4">
    <source>
        <dbReference type="Proteomes" id="UP001320420"/>
    </source>
</evidence>
<feature type="region of interest" description="Disordered" evidence="1">
    <location>
        <begin position="265"/>
        <end position="284"/>
    </location>
</feature>
<comment type="caution">
    <text evidence="3">The sequence shown here is derived from an EMBL/GenBank/DDBJ whole genome shotgun (WGS) entry which is preliminary data.</text>
</comment>
<feature type="region of interest" description="Disordered" evidence="1">
    <location>
        <begin position="294"/>
        <end position="339"/>
    </location>
</feature>
<evidence type="ECO:0000256" key="1">
    <source>
        <dbReference type="SAM" id="MobiDB-lite"/>
    </source>
</evidence>
<feature type="compositionally biased region" description="Polar residues" evidence="1">
    <location>
        <begin position="82"/>
        <end position="103"/>
    </location>
</feature>
<feature type="compositionally biased region" description="Basic and acidic residues" evidence="1">
    <location>
        <begin position="299"/>
        <end position="321"/>
    </location>
</feature>
<feature type="compositionally biased region" description="Pro residues" evidence="1">
    <location>
        <begin position="1"/>
        <end position="11"/>
    </location>
</feature>